<dbReference type="Proteomes" id="UP001652700">
    <property type="component" value="Unplaced"/>
</dbReference>
<evidence type="ECO:0000313" key="1">
    <source>
        <dbReference type="EnsemblMetazoa" id="XP_050517456.1"/>
    </source>
</evidence>
<reference evidence="1" key="1">
    <citation type="submission" date="2025-05" db="UniProtKB">
        <authorList>
            <consortium name="EnsemblMetazoa"/>
        </authorList>
    </citation>
    <scope>IDENTIFICATION</scope>
</reference>
<dbReference type="GeneID" id="126892066"/>
<protein>
    <submittedName>
        <fullName evidence="1">Uncharacterized protein</fullName>
    </submittedName>
</protein>
<proteinExistence type="predicted"/>
<name>A0ABM5L4U1_DIAVI</name>
<dbReference type="RefSeq" id="XP_050517456.1">
    <property type="nucleotide sequence ID" value="XM_050661499.1"/>
</dbReference>
<dbReference type="EnsemblMetazoa" id="XM_050661499.1">
    <property type="protein sequence ID" value="XP_050517456.1"/>
    <property type="gene ID" value="LOC126892066"/>
</dbReference>
<sequence length="103" mass="11715">MDLNKLNKVSVVKKEDKPITKLQQLEVDKPYKIINSKIVNTAFGQSVLLELEESVVFLPKRVTEDYAPYIDQLRTEKYAVVFRGLVSTSSKLNPAASFEIIEI</sequence>
<evidence type="ECO:0000313" key="2">
    <source>
        <dbReference type="Proteomes" id="UP001652700"/>
    </source>
</evidence>
<keyword evidence="2" id="KW-1185">Reference proteome</keyword>
<accession>A0ABM5L4U1</accession>
<organism evidence="1 2">
    <name type="scientific">Diabrotica virgifera virgifera</name>
    <name type="common">western corn rootworm</name>
    <dbReference type="NCBI Taxonomy" id="50390"/>
    <lineage>
        <taxon>Eukaryota</taxon>
        <taxon>Metazoa</taxon>
        <taxon>Ecdysozoa</taxon>
        <taxon>Arthropoda</taxon>
        <taxon>Hexapoda</taxon>
        <taxon>Insecta</taxon>
        <taxon>Pterygota</taxon>
        <taxon>Neoptera</taxon>
        <taxon>Endopterygota</taxon>
        <taxon>Coleoptera</taxon>
        <taxon>Polyphaga</taxon>
        <taxon>Cucujiformia</taxon>
        <taxon>Chrysomeloidea</taxon>
        <taxon>Chrysomelidae</taxon>
        <taxon>Galerucinae</taxon>
        <taxon>Diabroticina</taxon>
        <taxon>Diabroticites</taxon>
        <taxon>Diabrotica</taxon>
    </lineage>
</organism>